<dbReference type="Pfam" id="PF07500">
    <property type="entry name" value="TFIIS_M"/>
    <property type="match status" value="1"/>
</dbReference>
<feature type="domain" description="TFIIS central" evidence="4">
    <location>
        <begin position="167"/>
        <end position="280"/>
    </location>
</feature>
<sequence length="342" mass="39059">MLNALGIKELTYRALQVERLLTDRKYEEIMYHLSYFETLEVSMQTLQQTDVIRVVYRVLKSVSQGAMKKKAKCLLSKWKLLYKESCVHPKLLEENHTDENKGTCDKEIVREQSISEPEQDKNSLDSPHSSTATEETTAENTNSSTQAACTKSSADNEGQEKIIAEELRAKCKELLCQALSDTSECLEKTNVYAKELEESIFNIYAGNDKKYRNCVRSKVSNLKNPKNSHLKRQIYSGALSPGAFATMTAMEMASDELRKLRANYTQASVQEHQLPQGVDGLQTNKIKCRKCERFNCTVTMISRGTLFLPAWVRAGNPDEEMMTFVICNECGEKWYHNRWICL</sequence>
<feature type="region of interest" description="Disordered" evidence="2">
    <location>
        <begin position="113"/>
        <end position="155"/>
    </location>
</feature>
<evidence type="ECO:0000256" key="2">
    <source>
        <dbReference type="SAM" id="MobiDB-lite"/>
    </source>
</evidence>
<gene>
    <name evidence="5" type="ORF">GDO54_001002</name>
</gene>
<dbReference type="InterPro" id="IPR003618">
    <property type="entry name" value="TFIIS_cen_dom"/>
</dbReference>
<dbReference type="InterPro" id="IPR035441">
    <property type="entry name" value="TFIIS/LEDGF_dom_sf"/>
</dbReference>
<dbReference type="InterPro" id="IPR017923">
    <property type="entry name" value="TFIIS_N"/>
</dbReference>
<evidence type="ECO:0000313" key="5">
    <source>
        <dbReference type="EMBL" id="DBA33293.1"/>
    </source>
</evidence>
<protein>
    <recommendedName>
        <fullName evidence="7">Transcription elongation factor A N-terminal and central domain-containing protein</fullName>
    </recommendedName>
</protein>
<dbReference type="PIRSF" id="PIRSF006704">
    <property type="entry name" value="TF_IIS"/>
    <property type="match status" value="1"/>
</dbReference>
<evidence type="ECO:0008006" key="7">
    <source>
        <dbReference type="Google" id="ProtNLM"/>
    </source>
</evidence>
<keyword evidence="6" id="KW-1185">Reference proteome</keyword>
<dbReference type="InterPro" id="IPR036575">
    <property type="entry name" value="TFIIS_cen_dom_sf"/>
</dbReference>
<dbReference type="SUPFAM" id="SSF46942">
    <property type="entry name" value="Elongation factor TFIIS domain 2"/>
    <property type="match status" value="1"/>
</dbReference>
<dbReference type="SUPFAM" id="SSF57783">
    <property type="entry name" value="Zinc beta-ribbon"/>
    <property type="match status" value="1"/>
</dbReference>
<evidence type="ECO:0000259" key="3">
    <source>
        <dbReference type="PROSITE" id="PS51319"/>
    </source>
</evidence>
<reference evidence="5" key="1">
    <citation type="thesis" date="2020" institute="ProQuest LLC" country="789 East Eisenhower Parkway, Ann Arbor, MI, USA">
        <title>Comparative Genomics and Chromosome Evolution.</title>
        <authorList>
            <person name="Mudd A.B."/>
        </authorList>
    </citation>
    <scope>NUCLEOTIDE SEQUENCE</scope>
    <source>
        <strain evidence="5">1538</strain>
        <tissue evidence="5">Blood</tissue>
    </source>
</reference>
<dbReference type="PROSITE" id="PS51319">
    <property type="entry name" value="TFIIS_N"/>
    <property type="match status" value="1"/>
</dbReference>
<dbReference type="AlphaFoldDB" id="A0AAV3BAU7"/>
<dbReference type="PANTHER" id="PTHR11477">
    <property type="entry name" value="TRANSCRIPTION FACTOR S-II ZINC FINGER DOMAIN-CONTAINING PROTEIN"/>
    <property type="match status" value="1"/>
</dbReference>
<dbReference type="Pfam" id="PF08711">
    <property type="entry name" value="Med26"/>
    <property type="match status" value="1"/>
</dbReference>
<dbReference type="SUPFAM" id="SSF47676">
    <property type="entry name" value="Conserved domain common to transcription factors TFIIS, elongin A, CRSP70"/>
    <property type="match status" value="1"/>
</dbReference>
<dbReference type="Gene3D" id="1.20.930.10">
    <property type="entry name" value="Conserved domain common to transcription factors TFIIS, elongin A, CRSP70"/>
    <property type="match status" value="1"/>
</dbReference>
<dbReference type="GO" id="GO:0005634">
    <property type="term" value="C:nucleus"/>
    <property type="evidence" value="ECO:0007669"/>
    <property type="project" value="UniProtKB-SubCell"/>
</dbReference>
<dbReference type="SMART" id="SM00510">
    <property type="entry name" value="TFS2M"/>
    <property type="match status" value="1"/>
</dbReference>
<evidence type="ECO:0000313" key="6">
    <source>
        <dbReference type="Proteomes" id="UP001181693"/>
    </source>
</evidence>
<dbReference type="InterPro" id="IPR035100">
    <property type="entry name" value="TF_IIS-typ"/>
</dbReference>
<organism evidence="5 6">
    <name type="scientific">Pyxicephalus adspersus</name>
    <name type="common">African bullfrog</name>
    <dbReference type="NCBI Taxonomy" id="30357"/>
    <lineage>
        <taxon>Eukaryota</taxon>
        <taxon>Metazoa</taxon>
        <taxon>Chordata</taxon>
        <taxon>Craniata</taxon>
        <taxon>Vertebrata</taxon>
        <taxon>Euteleostomi</taxon>
        <taxon>Amphibia</taxon>
        <taxon>Batrachia</taxon>
        <taxon>Anura</taxon>
        <taxon>Neobatrachia</taxon>
        <taxon>Ranoidea</taxon>
        <taxon>Pyxicephalidae</taxon>
        <taxon>Pyxicephalinae</taxon>
        <taxon>Pyxicephalus</taxon>
    </lineage>
</organism>
<dbReference type="GO" id="GO:0006351">
    <property type="term" value="P:DNA-templated transcription"/>
    <property type="evidence" value="ECO:0007669"/>
    <property type="project" value="InterPro"/>
</dbReference>
<name>A0AAV3BAU7_PYXAD</name>
<feature type="domain" description="TFIIS N-terminal" evidence="3">
    <location>
        <begin position="9"/>
        <end position="85"/>
    </location>
</feature>
<evidence type="ECO:0000256" key="1">
    <source>
        <dbReference type="PROSITE-ProRule" id="PRU00649"/>
    </source>
</evidence>
<proteinExistence type="predicted"/>
<dbReference type="PROSITE" id="PS51321">
    <property type="entry name" value="TFIIS_CENTRAL"/>
    <property type="match status" value="1"/>
</dbReference>
<dbReference type="Proteomes" id="UP001181693">
    <property type="component" value="Unassembled WGS sequence"/>
</dbReference>
<evidence type="ECO:0000259" key="4">
    <source>
        <dbReference type="PROSITE" id="PS51321"/>
    </source>
</evidence>
<feature type="compositionally biased region" description="Polar residues" evidence="2">
    <location>
        <begin position="146"/>
        <end position="155"/>
    </location>
</feature>
<comment type="subcellular location">
    <subcellularLocation>
        <location evidence="1">Nucleus</location>
    </subcellularLocation>
</comment>
<dbReference type="EMBL" id="DYDO01000001">
    <property type="protein sequence ID" value="DBA33293.1"/>
    <property type="molecule type" value="Genomic_DNA"/>
</dbReference>
<comment type="caution">
    <text evidence="5">The sequence shown here is derived from an EMBL/GenBank/DDBJ whole genome shotgun (WGS) entry which is preliminary data.</text>
</comment>
<accession>A0AAV3BAU7</accession>
<dbReference type="PANTHER" id="PTHR11477:SF7">
    <property type="entry name" value="TRANSCRIPTION ELONGATION FACTOR A N-TERMINAL AND CENTRAL DOMAIN-CONTAINING PROTEIN"/>
    <property type="match status" value="1"/>
</dbReference>
<keyword evidence="1" id="KW-0539">Nucleus</keyword>
<feature type="compositionally biased region" description="Low complexity" evidence="2">
    <location>
        <begin position="129"/>
        <end position="145"/>
    </location>
</feature>
<dbReference type="Gene3D" id="1.10.472.30">
    <property type="entry name" value="Transcription elongation factor S-II, central domain"/>
    <property type="match status" value="1"/>
</dbReference>
<dbReference type="Gene3D" id="2.20.25.10">
    <property type="match status" value="1"/>
</dbReference>